<dbReference type="GO" id="GO:0003676">
    <property type="term" value="F:nucleic acid binding"/>
    <property type="evidence" value="ECO:0007669"/>
    <property type="project" value="InterPro"/>
</dbReference>
<dbReference type="SMART" id="SM00343">
    <property type="entry name" value="ZnF_C2HC"/>
    <property type="match status" value="1"/>
</dbReference>
<dbReference type="InterPro" id="IPR001878">
    <property type="entry name" value="Znf_CCHC"/>
</dbReference>
<keyword evidence="2" id="KW-0479">Metal-binding</keyword>
<name>A0AA38N502_9AGAR</name>
<keyword evidence="2" id="KW-0862">Zinc</keyword>
<evidence type="ECO:0000259" key="4">
    <source>
        <dbReference type="PROSITE" id="PS50158"/>
    </source>
</evidence>
<keyword evidence="6" id="KW-1185">Reference proteome</keyword>
<sequence length="237" mass="25482">MASGSSSIPLICTYWSGSMRSTITAAASSLLSFQAFQPLLFLPVVGSGAFGFPTSSMNAPSEDLLGNWQMQVRGVMRKKKVLLKLADAGERCDEEEEGFAGLLESLGEPITPSFIVSCILVSLTDDYQPIILKLDGDHMVSDIDYVTARLVNFEKTYGKGQPESVRSGERLGSSDTSAMATRARRPVSEITCFRCGKRGHIQAHCQEPVPAPAAAATTLMAMSSPPVVGELTQYYTT</sequence>
<gene>
    <name evidence="5" type="ORF">DFJ43DRAFT_1192640</name>
</gene>
<keyword evidence="1" id="KW-0507">mRNA processing</keyword>
<dbReference type="GO" id="GO:0008270">
    <property type="term" value="F:zinc ion binding"/>
    <property type="evidence" value="ECO:0007669"/>
    <property type="project" value="UniProtKB-KW"/>
</dbReference>
<evidence type="ECO:0000256" key="1">
    <source>
        <dbReference type="ARBA" id="ARBA00022664"/>
    </source>
</evidence>
<proteinExistence type="predicted"/>
<dbReference type="AlphaFoldDB" id="A0AA38N502"/>
<protein>
    <recommendedName>
        <fullName evidence="4">CCHC-type domain-containing protein</fullName>
    </recommendedName>
</protein>
<evidence type="ECO:0000256" key="2">
    <source>
        <dbReference type="PROSITE-ProRule" id="PRU00047"/>
    </source>
</evidence>
<reference evidence="5" key="1">
    <citation type="submission" date="2022-08" db="EMBL/GenBank/DDBJ databases">
        <authorList>
            <consortium name="DOE Joint Genome Institute"/>
            <person name="Min B."/>
            <person name="Sierra-Patev S."/>
            <person name="Naranjo-Ortiz M."/>
            <person name="Looney B."/>
            <person name="Konkel Z."/>
            <person name="Slot J.C."/>
            <person name="Sakamoto Y."/>
            <person name="Steenwyk J.L."/>
            <person name="Rokas A."/>
            <person name="Carro J."/>
            <person name="Camarero S."/>
            <person name="Ferreira P."/>
            <person name="Molpeceres G."/>
            <person name="Ruiz-duenas F.J."/>
            <person name="Serrano A."/>
            <person name="Henrissat B."/>
            <person name="Drula E."/>
            <person name="Hughes K.W."/>
            <person name="Mata J.L."/>
            <person name="Ishikawa N.K."/>
            <person name="Vargas-Isla R."/>
            <person name="Ushijima S."/>
            <person name="Smith C.A."/>
            <person name="Ahrendt S."/>
            <person name="Andreopoulos W."/>
            <person name="He G."/>
            <person name="LaButti K."/>
            <person name="Lipzen A."/>
            <person name="Ng V."/>
            <person name="Riley R."/>
            <person name="Sandor L."/>
            <person name="Barry K."/>
            <person name="Martinez A.T."/>
            <person name="Xiao Y."/>
            <person name="Gibbons J.G."/>
            <person name="Terashima K."/>
            <person name="Hibbett D.S."/>
            <person name="Grigoriev I.V."/>
        </authorList>
    </citation>
    <scope>NUCLEOTIDE SEQUENCE</scope>
    <source>
        <strain evidence="5">ET3784</strain>
    </source>
</reference>
<keyword evidence="2" id="KW-0863">Zinc-finger</keyword>
<dbReference type="GO" id="GO:0006397">
    <property type="term" value="P:mRNA processing"/>
    <property type="evidence" value="ECO:0007669"/>
    <property type="project" value="UniProtKB-KW"/>
</dbReference>
<evidence type="ECO:0000256" key="3">
    <source>
        <dbReference type="SAM" id="MobiDB-lite"/>
    </source>
</evidence>
<dbReference type="PROSITE" id="PS50158">
    <property type="entry name" value="ZF_CCHC"/>
    <property type="match status" value="1"/>
</dbReference>
<feature type="region of interest" description="Disordered" evidence="3">
    <location>
        <begin position="159"/>
        <end position="180"/>
    </location>
</feature>
<dbReference type="EMBL" id="JANVFO010000004">
    <property type="protein sequence ID" value="KAJ3736593.1"/>
    <property type="molecule type" value="Genomic_DNA"/>
</dbReference>
<dbReference type="Proteomes" id="UP001176059">
    <property type="component" value="Unassembled WGS sequence"/>
</dbReference>
<reference evidence="5" key="2">
    <citation type="journal article" date="2023" name="Proc. Natl. Acad. Sci. U.S.A.">
        <title>A global phylogenomic analysis of the shiitake genus Lentinula.</title>
        <authorList>
            <person name="Sierra-Patev S."/>
            <person name="Min B."/>
            <person name="Naranjo-Ortiz M."/>
            <person name="Looney B."/>
            <person name="Konkel Z."/>
            <person name="Slot J.C."/>
            <person name="Sakamoto Y."/>
            <person name="Steenwyk J.L."/>
            <person name="Rokas A."/>
            <person name="Carro J."/>
            <person name="Camarero S."/>
            <person name="Ferreira P."/>
            <person name="Molpeceres G."/>
            <person name="Ruiz-Duenas F.J."/>
            <person name="Serrano A."/>
            <person name="Henrissat B."/>
            <person name="Drula E."/>
            <person name="Hughes K.W."/>
            <person name="Mata J.L."/>
            <person name="Ishikawa N.K."/>
            <person name="Vargas-Isla R."/>
            <person name="Ushijima S."/>
            <person name="Smith C.A."/>
            <person name="Donoghue J."/>
            <person name="Ahrendt S."/>
            <person name="Andreopoulos W."/>
            <person name="He G."/>
            <person name="LaButti K."/>
            <person name="Lipzen A."/>
            <person name="Ng V."/>
            <person name="Riley R."/>
            <person name="Sandor L."/>
            <person name="Barry K."/>
            <person name="Martinez A.T."/>
            <person name="Xiao Y."/>
            <person name="Gibbons J.G."/>
            <person name="Terashima K."/>
            <person name="Grigoriev I.V."/>
            <person name="Hibbett D."/>
        </authorList>
    </citation>
    <scope>NUCLEOTIDE SEQUENCE</scope>
    <source>
        <strain evidence="5">ET3784</strain>
    </source>
</reference>
<dbReference type="InterPro" id="IPR036875">
    <property type="entry name" value="Znf_CCHC_sf"/>
</dbReference>
<organism evidence="5 6">
    <name type="scientific">Lentinula guzmanii</name>
    <dbReference type="NCBI Taxonomy" id="2804957"/>
    <lineage>
        <taxon>Eukaryota</taxon>
        <taxon>Fungi</taxon>
        <taxon>Dikarya</taxon>
        <taxon>Basidiomycota</taxon>
        <taxon>Agaricomycotina</taxon>
        <taxon>Agaricomycetes</taxon>
        <taxon>Agaricomycetidae</taxon>
        <taxon>Agaricales</taxon>
        <taxon>Marasmiineae</taxon>
        <taxon>Omphalotaceae</taxon>
        <taxon>Lentinula</taxon>
    </lineage>
</organism>
<feature type="domain" description="CCHC-type" evidence="4">
    <location>
        <begin position="192"/>
        <end position="207"/>
    </location>
</feature>
<accession>A0AA38N502</accession>
<dbReference type="SUPFAM" id="SSF57756">
    <property type="entry name" value="Retrovirus zinc finger-like domains"/>
    <property type="match status" value="1"/>
</dbReference>
<evidence type="ECO:0000313" key="5">
    <source>
        <dbReference type="EMBL" id="KAJ3736593.1"/>
    </source>
</evidence>
<evidence type="ECO:0000313" key="6">
    <source>
        <dbReference type="Proteomes" id="UP001176059"/>
    </source>
</evidence>
<dbReference type="Gene3D" id="4.10.60.10">
    <property type="entry name" value="Zinc finger, CCHC-type"/>
    <property type="match status" value="1"/>
</dbReference>
<comment type="caution">
    <text evidence="5">The sequence shown here is derived from an EMBL/GenBank/DDBJ whole genome shotgun (WGS) entry which is preliminary data.</text>
</comment>